<dbReference type="PANTHER" id="PTHR39461:SF1">
    <property type="entry name" value="LEA DOMAIN PROTEIN (AFU_ORTHOLOGUE AFUA_8G04920)"/>
    <property type="match status" value="1"/>
</dbReference>
<feature type="compositionally biased region" description="Low complexity" evidence="1">
    <location>
        <begin position="345"/>
        <end position="355"/>
    </location>
</feature>
<dbReference type="AlphaFoldDB" id="A0AAN6H9H3"/>
<dbReference type="PANTHER" id="PTHR39461">
    <property type="entry name" value="LEA DOMAIN PROTEIN (AFU_ORTHOLOGUE AFUA_8G04920)"/>
    <property type="match status" value="1"/>
</dbReference>
<evidence type="ECO:0000313" key="2">
    <source>
        <dbReference type="EMBL" id="KAK0959749.1"/>
    </source>
</evidence>
<proteinExistence type="predicted"/>
<feature type="compositionally biased region" description="Polar residues" evidence="1">
    <location>
        <begin position="134"/>
        <end position="185"/>
    </location>
</feature>
<dbReference type="Pfam" id="PF12396">
    <property type="entry name" value="DUF3659"/>
    <property type="match status" value="1"/>
</dbReference>
<feature type="compositionally biased region" description="Polar residues" evidence="1">
    <location>
        <begin position="731"/>
        <end position="745"/>
    </location>
</feature>
<feature type="compositionally biased region" description="Polar residues" evidence="1">
    <location>
        <begin position="212"/>
        <end position="234"/>
    </location>
</feature>
<feature type="compositionally biased region" description="Basic and acidic residues" evidence="1">
    <location>
        <begin position="10"/>
        <end position="35"/>
    </location>
</feature>
<feature type="region of interest" description="Disordered" evidence="1">
    <location>
        <begin position="874"/>
        <end position="902"/>
    </location>
</feature>
<gene>
    <name evidence="2" type="ORF">LTR91_020686</name>
</gene>
<feature type="region of interest" description="Disordered" evidence="1">
    <location>
        <begin position="669"/>
        <end position="797"/>
    </location>
</feature>
<feature type="compositionally biased region" description="Polar residues" evidence="1">
    <location>
        <begin position="388"/>
        <end position="416"/>
    </location>
</feature>
<dbReference type="EMBL" id="JAUJLE010000346">
    <property type="protein sequence ID" value="KAK0959749.1"/>
    <property type="molecule type" value="Genomic_DNA"/>
</dbReference>
<feature type="compositionally biased region" description="Basic and acidic residues" evidence="1">
    <location>
        <begin position="322"/>
        <end position="341"/>
    </location>
</feature>
<feature type="region of interest" description="Disordered" evidence="1">
    <location>
        <begin position="1011"/>
        <end position="1068"/>
    </location>
</feature>
<sequence>MSIFKRKPKADKDSAEKGKKSSKEDAKKAVPDKPTHSQPYKPTHAASDAVRRPATINGRNYSRDAADYAQGGANLPLAHSANQAFTHTGMRPVVTGVNPLPPVRNPAGGFTAMQRNNSAEVFTTDPEAPPMPTASISERGQLTPQNETSRQNGGYFSQQQNNGPSFDSQRNKAPSFDTQRNNAHSFDNPMLGNTKMAAAARDRQGYVDPHTSADSGYASISHSRAPSEQMNLQSGGRPHLPRDNSGFLPEMSLSEELAREPAFSESSFGADETVEAPLAAPRQPESVLKNGRTYQSQLDPGNESRSTKAGKSGRVAQKQKQTRFEPTPEKLTSRQSDEHLHMMRSSSSQYSQGQYAPEVVQNPRPKSTMLPQPDSLAPPPAASEDYRSFQSAPVNRHTSSSQRHLEPQSQYTTPARMSTPPPAREREQIALPVRLSSPPLQYQHTAGFAPLERVLSPSLRSSQAPSGSLEGLKVNKRGKVLDEEGEIIGELVEGDIMDCVRQRCNAYGEVLDDRGRVVGHVQSIEQSLDSPILRLASPPPLPAPAMQQQQQHGFAPQPQQPLQRPVSQPTRKKARRGSAASQREVFTPAWQRQSHHNQAGLAWELRDHIASADTKSHAAIAPAEYPGSVTAVELDGSGAHTDEEEEYDEDDVTPIMDYSDVFMPVPIVPPRSARRSETPSPPVERFERVERQWAASQLIQSATPGAARDTLQDPENTPSRHISGPPAPRQRPSQEQFLSPASISYEQGDFAKAPEYQQPETHSRQRQSPSKHTAAVASAIVRAFSPPPKTPPEPARQPLVTAAPLQQLTSQALLRSESDNSLNEMARSYARPSMSPVLEDVQTVNKDQDRSPALFSYKGAIPAADGPAPNAYLAPSRALGAKSPPPANSPRQALTGGVPASSPFVPMNSAQFTLAGSNTGRGMPPRQFSTGVPGVRQIPNYQHKTSFNAPLKRSPLSSHEITPPESDAGHNDADRNVGLANGMHSRQPSLRSMRSMQSALNNGKPRTYFTHGGRVAVGPMDGEQPSSQMAAASAGKEVQKKEPTPSVSGASTAGKKKNRFSLGFGKKS</sequence>
<feature type="region of interest" description="Disordered" evidence="1">
    <location>
        <begin position="1"/>
        <end position="63"/>
    </location>
</feature>
<protein>
    <submittedName>
        <fullName evidence="2">Uncharacterized protein</fullName>
    </submittedName>
</protein>
<reference evidence="2" key="1">
    <citation type="submission" date="2023-06" db="EMBL/GenBank/DDBJ databases">
        <title>Black Yeasts Isolated from many extreme environments.</title>
        <authorList>
            <person name="Coleine C."/>
            <person name="Stajich J.E."/>
            <person name="Selbmann L."/>
        </authorList>
    </citation>
    <scope>NUCLEOTIDE SEQUENCE</scope>
    <source>
        <strain evidence="2">CCFEE 5200</strain>
    </source>
</reference>
<feature type="compositionally biased region" description="Low complexity" evidence="1">
    <location>
        <begin position="544"/>
        <end position="561"/>
    </location>
</feature>
<dbReference type="InterPro" id="IPR022124">
    <property type="entry name" value="DUF3659"/>
</dbReference>
<feature type="compositionally biased region" description="Pro residues" evidence="1">
    <location>
        <begin position="785"/>
        <end position="795"/>
    </location>
</feature>
<feature type="region of interest" description="Disordered" evidence="1">
    <location>
        <begin position="947"/>
        <end position="972"/>
    </location>
</feature>
<feature type="region of interest" description="Disordered" evidence="1">
    <location>
        <begin position="530"/>
        <end position="593"/>
    </location>
</feature>
<name>A0AAN6H9H3_9PEZI</name>
<keyword evidence="3" id="KW-1185">Reference proteome</keyword>
<organism evidence="2 3">
    <name type="scientific">Friedmanniomyces endolithicus</name>
    <dbReference type="NCBI Taxonomy" id="329885"/>
    <lineage>
        <taxon>Eukaryota</taxon>
        <taxon>Fungi</taxon>
        <taxon>Dikarya</taxon>
        <taxon>Ascomycota</taxon>
        <taxon>Pezizomycotina</taxon>
        <taxon>Dothideomycetes</taxon>
        <taxon>Dothideomycetidae</taxon>
        <taxon>Mycosphaerellales</taxon>
        <taxon>Teratosphaeriaceae</taxon>
        <taxon>Friedmanniomyces</taxon>
    </lineage>
</organism>
<evidence type="ECO:0000256" key="1">
    <source>
        <dbReference type="SAM" id="MobiDB-lite"/>
    </source>
</evidence>
<dbReference type="Proteomes" id="UP001175353">
    <property type="component" value="Unassembled WGS sequence"/>
</dbReference>
<feature type="region of interest" description="Disordered" evidence="1">
    <location>
        <begin position="122"/>
        <end position="425"/>
    </location>
</feature>
<accession>A0AAN6H9H3</accession>
<comment type="caution">
    <text evidence="2">The sequence shown here is derived from an EMBL/GenBank/DDBJ whole genome shotgun (WGS) entry which is preliminary data.</text>
</comment>
<feature type="compositionally biased region" description="Polar residues" evidence="1">
    <location>
        <begin position="292"/>
        <end position="309"/>
    </location>
</feature>
<feature type="compositionally biased region" description="Polar residues" evidence="1">
    <location>
        <begin position="694"/>
        <end position="703"/>
    </location>
</feature>
<evidence type="ECO:0000313" key="3">
    <source>
        <dbReference type="Proteomes" id="UP001175353"/>
    </source>
</evidence>